<evidence type="ECO:0000259" key="2">
    <source>
        <dbReference type="Pfam" id="PF03372"/>
    </source>
</evidence>
<dbReference type="InterPro" id="IPR036691">
    <property type="entry name" value="Endo/exonu/phosph_ase_sf"/>
</dbReference>
<protein>
    <submittedName>
        <fullName evidence="3">Endonuclease/exonuclease/phosphatase family protein</fullName>
    </submittedName>
</protein>
<dbReference type="InterPro" id="IPR051916">
    <property type="entry name" value="GPI-anchor_lipid_remodeler"/>
</dbReference>
<dbReference type="Pfam" id="PF03372">
    <property type="entry name" value="Exo_endo_phos"/>
    <property type="match status" value="1"/>
</dbReference>
<dbReference type="InterPro" id="IPR005135">
    <property type="entry name" value="Endo/exonuclease/phosphatase"/>
</dbReference>
<gene>
    <name evidence="3" type="ORF">ACE1CA_30975</name>
</gene>
<evidence type="ECO:0000313" key="3">
    <source>
        <dbReference type="EMBL" id="MFB2838935.1"/>
    </source>
</evidence>
<comment type="caution">
    <text evidence="3">The sequence shown here is derived from an EMBL/GenBank/DDBJ whole genome shotgun (WGS) entry which is preliminary data.</text>
</comment>
<dbReference type="GO" id="GO:0004519">
    <property type="term" value="F:endonuclease activity"/>
    <property type="evidence" value="ECO:0007669"/>
    <property type="project" value="UniProtKB-KW"/>
</dbReference>
<dbReference type="EMBL" id="JBHFNT010000288">
    <property type="protein sequence ID" value="MFB2838935.1"/>
    <property type="molecule type" value="Genomic_DNA"/>
</dbReference>
<keyword evidence="3" id="KW-0255">Endonuclease</keyword>
<feature type="transmembrane region" description="Helical" evidence="1">
    <location>
        <begin position="12"/>
        <end position="32"/>
    </location>
</feature>
<keyword evidence="1" id="KW-0812">Transmembrane</keyword>
<dbReference type="Proteomes" id="UP001576780">
    <property type="component" value="Unassembled WGS sequence"/>
</dbReference>
<dbReference type="SUPFAM" id="SSF56219">
    <property type="entry name" value="DNase I-like"/>
    <property type="match status" value="1"/>
</dbReference>
<organism evidence="3 4">
    <name type="scientific">Floridaenema evergladense BLCC-F167</name>
    <dbReference type="NCBI Taxonomy" id="3153639"/>
    <lineage>
        <taxon>Bacteria</taxon>
        <taxon>Bacillati</taxon>
        <taxon>Cyanobacteriota</taxon>
        <taxon>Cyanophyceae</taxon>
        <taxon>Oscillatoriophycideae</taxon>
        <taxon>Aerosakkonematales</taxon>
        <taxon>Aerosakkonemataceae</taxon>
        <taxon>Floridanema</taxon>
        <taxon>Floridanema evergladense</taxon>
    </lineage>
</organism>
<evidence type="ECO:0000256" key="1">
    <source>
        <dbReference type="SAM" id="Phobius"/>
    </source>
</evidence>
<evidence type="ECO:0000313" key="4">
    <source>
        <dbReference type="Proteomes" id="UP001576780"/>
    </source>
</evidence>
<feature type="domain" description="Endonuclease/exonuclease/phosphatase" evidence="2">
    <location>
        <begin position="106"/>
        <end position="307"/>
    </location>
</feature>
<reference evidence="3 4" key="1">
    <citation type="submission" date="2024-09" db="EMBL/GenBank/DDBJ databases">
        <title>Floridaenema gen nov. (Aerosakkonemataceae, Aerosakkonematales ord. nov., Cyanobacteria) from benthic tropical and subtropical fresh waters, with the description of four new species.</title>
        <authorList>
            <person name="Moretto J.A."/>
            <person name="Berthold D.E."/>
            <person name="Lefler F.W."/>
            <person name="Huang I.-S."/>
            <person name="Laughinghouse H. IV."/>
        </authorList>
    </citation>
    <scope>NUCLEOTIDE SEQUENCE [LARGE SCALE GENOMIC DNA]</scope>
    <source>
        <strain evidence="3 4">BLCC-F167</strain>
    </source>
</reference>
<name>A0ABV4WV38_9CYAN</name>
<feature type="transmembrane region" description="Helical" evidence="1">
    <location>
        <begin position="44"/>
        <end position="61"/>
    </location>
</feature>
<feature type="transmembrane region" description="Helical" evidence="1">
    <location>
        <begin position="68"/>
        <end position="87"/>
    </location>
</feature>
<keyword evidence="3" id="KW-0378">Hydrolase</keyword>
<proteinExistence type="predicted"/>
<sequence length="318" mass="36116">MIANYKFKDLISSSFMLVTILIILLSITGYLGKFNYILDLTAHFKLQYLVIGFCAFFFFLLTRNKIGLVISVGCILLNLVEIVPWYLPQSAIAAETTVGQLKVFQSNVLYNNKKYSKVISLVREEKPDIAVFVEVSEVWAKELAALKDLLPYSVISQDSYNFGTALFSKFPLEKVSLEQFQGPRKTIVATIKYRGKEVIVMGTHPNYPLQKIGFIHRNSQLQAMADYLVKVNNSVIVMGDFNITMWSPFYKRFIEETKLKNGRFGFGVQPTWPNFLPLLSIPIDHCFVSENIQVIRSRTGRDVGSDHLPMITDLAIGD</sequence>
<accession>A0ABV4WV38</accession>
<keyword evidence="1" id="KW-1133">Transmembrane helix</keyword>
<keyword evidence="3" id="KW-0540">Nuclease</keyword>
<dbReference type="PANTHER" id="PTHR14859:SF15">
    <property type="entry name" value="ENDONUCLEASE_EXONUCLEASE_PHOSPHATASE DOMAIN-CONTAINING PROTEIN"/>
    <property type="match status" value="1"/>
</dbReference>
<keyword evidence="4" id="KW-1185">Reference proteome</keyword>
<dbReference type="PANTHER" id="PTHR14859">
    <property type="entry name" value="CALCOFLUOR WHITE HYPERSENSITIVE PROTEIN PRECURSOR"/>
    <property type="match status" value="1"/>
</dbReference>
<keyword evidence="1" id="KW-0472">Membrane</keyword>
<dbReference type="Gene3D" id="3.60.10.10">
    <property type="entry name" value="Endonuclease/exonuclease/phosphatase"/>
    <property type="match status" value="1"/>
</dbReference>